<keyword evidence="2 9" id="KW-0813">Transport</keyword>
<evidence type="ECO:0000256" key="11">
    <source>
        <dbReference type="RuleBase" id="RU003357"/>
    </source>
</evidence>
<sequence>MTSIFKTGLLSTSILVGAVAVATPAFAQEVQEEQAAATNQGTIVVTGSRISNPNLEQSSPVLSIGSDEFDYQQSVSAEELLREIPGAVPSIGPGVNNGANGSATLNLRGLGSNRNIILMDGQRIVPATLGGVTDLNIIPVALIERVEVFTGGASTVYGADAIAGVVNFITKNDFAGIEAFAGFGVAEQGDGQTFRTDLTIGANFDDGRGNAVLSVGYADTDPVLQGNRAIGRESRSSVTGLPQGSATATPASILFPFTGSVNADGTGFDVGTLTNFNFNPLNVFQTPLERFSVFGKARYEVTDNIELYTSALYTKNTVRQIIAPSGSFFSALSVPLSNPFLTQSMRNQLCTSSGITAAECAVASTAAPGQAGYREINTQIGRRFTEAGPRLTTFTTQTFQVTAGVRGQITDSLGFDLNGTYGESSRVNTALNQGSRDRLQQALRAQSTDACNVNTGGCVPFDLFGIEGSITPEMFNFINVPTFAFTDTALANVQGTISGDFGVTSPFANEPIGIAVGGEYRKYSGSSFGDGISSQPGAVLGAGAAALPISGSYDSYEVFGEINIPLVQDRPFFHLLSVEGGVRYSDYSTSGGNWTYKAGATWAPIEDIRFRGVFSRAVRAPNLAELFQPEVVQLSNRSVDPCQGTLAQIAARGVSAAVCAASLAQSGSPAAALGSIPAPVAGQINTTFTGNPLLDPERANTLTVGAVIEPRFLPGFTMTVDYYDIDITRAISSPSQADVIDTCYFNNTNAAEPACLAILRNPLTGGLSGPNDTTFGPFLGLSNRGAIETNGIDLSLNYRTDLDFAILNLNFNGNWTNTSKFQATEISVNRECVGFYSVACASLQPEFSWNLRTTLSFEAVDVSFLWRHIDGMEVEPLQNTTPTSTFDAYETIPAYDYFDLSMRFAITDNLRVTATVSNLFDKNPPDVGNTIGSTSFNSGNTFPSTYDAIGRRFNVGATMRF</sequence>
<dbReference type="PROSITE" id="PS01156">
    <property type="entry name" value="TONB_DEPENDENT_REC_2"/>
    <property type="match status" value="1"/>
</dbReference>
<gene>
    <name evidence="15" type="ORF">GCM10010833_11960</name>
</gene>
<keyword evidence="5 12" id="KW-0732">Signal</keyword>
<name>A0ABQ1J4T5_9SPHN</name>
<evidence type="ECO:0000313" key="15">
    <source>
        <dbReference type="EMBL" id="GGB58784.1"/>
    </source>
</evidence>
<evidence type="ECO:0000256" key="8">
    <source>
        <dbReference type="ARBA" id="ARBA00023237"/>
    </source>
</evidence>
<organism evidence="15 16">
    <name type="scientific">Blastomonas aquatica</name>
    <dbReference type="NCBI Taxonomy" id="1510276"/>
    <lineage>
        <taxon>Bacteria</taxon>
        <taxon>Pseudomonadati</taxon>
        <taxon>Pseudomonadota</taxon>
        <taxon>Alphaproteobacteria</taxon>
        <taxon>Sphingomonadales</taxon>
        <taxon>Sphingomonadaceae</taxon>
        <taxon>Blastomonas</taxon>
    </lineage>
</organism>
<dbReference type="CDD" id="cd01347">
    <property type="entry name" value="ligand_gated_channel"/>
    <property type="match status" value="1"/>
</dbReference>
<evidence type="ECO:0000256" key="12">
    <source>
        <dbReference type="SAM" id="SignalP"/>
    </source>
</evidence>
<keyword evidence="8 9" id="KW-0998">Cell outer membrane</keyword>
<evidence type="ECO:0000256" key="4">
    <source>
        <dbReference type="ARBA" id="ARBA00022692"/>
    </source>
</evidence>
<evidence type="ECO:0000256" key="1">
    <source>
        <dbReference type="ARBA" id="ARBA00004571"/>
    </source>
</evidence>
<dbReference type="PROSITE" id="PS52016">
    <property type="entry name" value="TONB_DEPENDENT_REC_3"/>
    <property type="match status" value="1"/>
</dbReference>
<evidence type="ECO:0000259" key="14">
    <source>
        <dbReference type="Pfam" id="PF07715"/>
    </source>
</evidence>
<dbReference type="InterPro" id="IPR039426">
    <property type="entry name" value="TonB-dep_rcpt-like"/>
</dbReference>
<dbReference type="Proteomes" id="UP000614261">
    <property type="component" value="Unassembled WGS sequence"/>
</dbReference>
<feature type="domain" description="TonB-dependent receptor-like beta-barrel" evidence="13">
    <location>
        <begin position="390"/>
        <end position="919"/>
    </location>
</feature>
<keyword evidence="15" id="KW-0675">Receptor</keyword>
<evidence type="ECO:0000256" key="6">
    <source>
        <dbReference type="ARBA" id="ARBA00023077"/>
    </source>
</evidence>
<feature type="chain" id="PRO_5047281235" evidence="12">
    <location>
        <begin position="28"/>
        <end position="961"/>
    </location>
</feature>
<protein>
    <submittedName>
        <fullName evidence="15">TonB-dependent receptor</fullName>
    </submittedName>
</protein>
<evidence type="ECO:0000256" key="3">
    <source>
        <dbReference type="ARBA" id="ARBA00022452"/>
    </source>
</evidence>
<evidence type="ECO:0000313" key="16">
    <source>
        <dbReference type="Proteomes" id="UP000614261"/>
    </source>
</evidence>
<dbReference type="PANTHER" id="PTHR47234">
    <property type="match status" value="1"/>
</dbReference>
<dbReference type="Gene3D" id="2.40.170.20">
    <property type="entry name" value="TonB-dependent receptor, beta-barrel domain"/>
    <property type="match status" value="1"/>
</dbReference>
<dbReference type="InterPro" id="IPR036942">
    <property type="entry name" value="Beta-barrel_TonB_sf"/>
</dbReference>
<keyword evidence="6 11" id="KW-0798">TonB box</keyword>
<comment type="similarity">
    <text evidence="9 11">Belongs to the TonB-dependent receptor family.</text>
</comment>
<dbReference type="EMBL" id="BMGD01000002">
    <property type="protein sequence ID" value="GGB58784.1"/>
    <property type="molecule type" value="Genomic_DNA"/>
</dbReference>
<dbReference type="Pfam" id="PF00593">
    <property type="entry name" value="TonB_dep_Rec_b-barrel"/>
    <property type="match status" value="1"/>
</dbReference>
<keyword evidence="16" id="KW-1185">Reference proteome</keyword>
<dbReference type="InterPro" id="IPR000531">
    <property type="entry name" value="Beta-barrel_TonB"/>
</dbReference>
<evidence type="ECO:0000256" key="2">
    <source>
        <dbReference type="ARBA" id="ARBA00022448"/>
    </source>
</evidence>
<dbReference type="Pfam" id="PF07715">
    <property type="entry name" value="Plug"/>
    <property type="match status" value="1"/>
</dbReference>
<dbReference type="PANTHER" id="PTHR47234:SF2">
    <property type="entry name" value="TONB-DEPENDENT RECEPTOR"/>
    <property type="match status" value="1"/>
</dbReference>
<feature type="domain" description="TonB-dependent receptor plug" evidence="14">
    <location>
        <begin position="56"/>
        <end position="165"/>
    </location>
</feature>
<accession>A0ABQ1J4T5</accession>
<evidence type="ECO:0000256" key="9">
    <source>
        <dbReference type="PROSITE-ProRule" id="PRU01360"/>
    </source>
</evidence>
<dbReference type="SUPFAM" id="SSF56935">
    <property type="entry name" value="Porins"/>
    <property type="match status" value="1"/>
</dbReference>
<comment type="caution">
    <text evidence="15">The sequence shown here is derived from an EMBL/GenBank/DDBJ whole genome shotgun (WGS) entry which is preliminary data.</text>
</comment>
<dbReference type="InterPro" id="IPR010917">
    <property type="entry name" value="TonB_rcpt_CS"/>
</dbReference>
<dbReference type="InterPro" id="IPR012910">
    <property type="entry name" value="Plug_dom"/>
</dbReference>
<evidence type="ECO:0000256" key="10">
    <source>
        <dbReference type="PROSITE-ProRule" id="PRU10144"/>
    </source>
</evidence>
<comment type="subcellular location">
    <subcellularLocation>
        <location evidence="1 9">Cell outer membrane</location>
        <topology evidence="1 9">Multi-pass membrane protein</topology>
    </subcellularLocation>
</comment>
<feature type="signal peptide" evidence="12">
    <location>
        <begin position="1"/>
        <end position="27"/>
    </location>
</feature>
<reference evidence="16" key="1">
    <citation type="journal article" date="2019" name="Int. J. Syst. Evol. Microbiol.">
        <title>The Global Catalogue of Microorganisms (GCM) 10K type strain sequencing project: providing services to taxonomists for standard genome sequencing and annotation.</title>
        <authorList>
            <consortium name="The Broad Institute Genomics Platform"/>
            <consortium name="The Broad Institute Genome Sequencing Center for Infectious Disease"/>
            <person name="Wu L."/>
            <person name="Ma J."/>
        </authorList>
    </citation>
    <scope>NUCLEOTIDE SEQUENCE [LARGE SCALE GENOMIC DNA]</scope>
    <source>
        <strain evidence="16">CGMCC 1.12851</strain>
    </source>
</reference>
<keyword evidence="4 9" id="KW-0812">Transmembrane</keyword>
<proteinExistence type="inferred from homology"/>
<dbReference type="InterPro" id="IPR037066">
    <property type="entry name" value="Plug_dom_sf"/>
</dbReference>
<keyword evidence="7 9" id="KW-0472">Membrane</keyword>
<dbReference type="RefSeq" id="WP_188513478.1">
    <property type="nucleotide sequence ID" value="NZ_BMGD01000002.1"/>
</dbReference>
<evidence type="ECO:0000259" key="13">
    <source>
        <dbReference type="Pfam" id="PF00593"/>
    </source>
</evidence>
<keyword evidence="3 9" id="KW-1134">Transmembrane beta strand</keyword>
<evidence type="ECO:0000256" key="7">
    <source>
        <dbReference type="ARBA" id="ARBA00023136"/>
    </source>
</evidence>
<dbReference type="Gene3D" id="2.170.130.10">
    <property type="entry name" value="TonB-dependent receptor, plug domain"/>
    <property type="match status" value="1"/>
</dbReference>
<evidence type="ECO:0000256" key="5">
    <source>
        <dbReference type="ARBA" id="ARBA00022729"/>
    </source>
</evidence>
<feature type="short sequence motif" description="TonB C-terminal box" evidence="10">
    <location>
        <begin position="944"/>
        <end position="961"/>
    </location>
</feature>